<protein>
    <submittedName>
        <fullName evidence="7">APC family permease</fullName>
    </submittedName>
</protein>
<feature type="transmembrane region" description="Helical" evidence="6">
    <location>
        <begin position="246"/>
        <end position="268"/>
    </location>
</feature>
<dbReference type="OrthoDB" id="3758043at2"/>
<keyword evidence="5 6" id="KW-0472">Membrane</keyword>
<feature type="transmembrane region" description="Helical" evidence="6">
    <location>
        <begin position="402"/>
        <end position="421"/>
    </location>
</feature>
<dbReference type="PANTHER" id="PTHR42770">
    <property type="entry name" value="AMINO ACID TRANSPORTER-RELATED"/>
    <property type="match status" value="1"/>
</dbReference>
<comment type="caution">
    <text evidence="7">The sequence shown here is derived from an EMBL/GenBank/DDBJ whole genome shotgun (WGS) entry which is preliminary data.</text>
</comment>
<dbReference type="Proteomes" id="UP000295674">
    <property type="component" value="Unassembled WGS sequence"/>
</dbReference>
<evidence type="ECO:0000256" key="3">
    <source>
        <dbReference type="ARBA" id="ARBA00022692"/>
    </source>
</evidence>
<keyword evidence="2" id="KW-1003">Cell membrane</keyword>
<dbReference type="Pfam" id="PF13520">
    <property type="entry name" value="AA_permease_2"/>
    <property type="match status" value="1"/>
</dbReference>
<feature type="transmembrane region" description="Helical" evidence="6">
    <location>
        <begin position="160"/>
        <end position="184"/>
    </location>
</feature>
<evidence type="ECO:0000256" key="4">
    <source>
        <dbReference type="ARBA" id="ARBA00022989"/>
    </source>
</evidence>
<evidence type="ECO:0000256" key="1">
    <source>
        <dbReference type="ARBA" id="ARBA00004651"/>
    </source>
</evidence>
<dbReference type="GO" id="GO:0005886">
    <property type="term" value="C:plasma membrane"/>
    <property type="evidence" value="ECO:0007669"/>
    <property type="project" value="UniProtKB-SubCell"/>
</dbReference>
<feature type="transmembrane region" description="Helical" evidence="6">
    <location>
        <begin position="100"/>
        <end position="122"/>
    </location>
</feature>
<dbReference type="RefSeq" id="WP_132678543.1">
    <property type="nucleotide sequence ID" value="NZ_SMKS01000063.1"/>
</dbReference>
<evidence type="ECO:0000256" key="2">
    <source>
        <dbReference type="ARBA" id="ARBA00022475"/>
    </source>
</evidence>
<sequence>MSGLNEAASPPAERTSPERLPRALTVFGGVLLTLSCITPASSLFIVVPPLVQTQGTGVVLTLALSALVSLGVALCYSELGTRFPVAGGEYSIVARVLGRGAGWITFVMSLAMIVVVPPVIALGTAEYLSSALELPTAATGAVVMLLATATALLDVRSNAMVTGIFLGVEVLAAALVAMFGFAHAHRPLSTLVAPVIPDAAGGSTPFTLGVLLTGLAVGIFTFQGFGSAVYLSEELKQPERSVARTVIWSLLAAMLIIGLPTVAIVLGAPSDADLATADFMAIVESWGGPALATFVALSVATAILNAVIVMVLQNARVLYASARDRAWPAPANRALARLHPRWKSPWVATLVVGVPGAALAGLVDIEALIGLTGVVVAGLYLLLAVAALRARAMRGHQGWRMPLWPAPAVITIAAIVLALANQSGSDLLLTGGLMALAALYYTAHLRKRPDTHWVIIDN</sequence>
<evidence type="ECO:0000256" key="5">
    <source>
        <dbReference type="ARBA" id="ARBA00023136"/>
    </source>
</evidence>
<dbReference type="Gene3D" id="1.20.1740.10">
    <property type="entry name" value="Amino acid/polyamine transporter I"/>
    <property type="match status" value="1"/>
</dbReference>
<feature type="transmembrane region" description="Helical" evidence="6">
    <location>
        <begin position="427"/>
        <end position="443"/>
    </location>
</feature>
<dbReference type="InterPro" id="IPR050367">
    <property type="entry name" value="APC_superfamily"/>
</dbReference>
<keyword evidence="3 6" id="KW-0812">Transmembrane</keyword>
<feature type="transmembrane region" description="Helical" evidence="6">
    <location>
        <begin position="346"/>
        <end position="363"/>
    </location>
</feature>
<organism evidence="7 8">
    <name type="scientific">Saccharopolyspora terrae</name>
    <dbReference type="NCBI Taxonomy" id="2530384"/>
    <lineage>
        <taxon>Bacteria</taxon>
        <taxon>Bacillati</taxon>
        <taxon>Actinomycetota</taxon>
        <taxon>Actinomycetes</taxon>
        <taxon>Pseudonocardiales</taxon>
        <taxon>Pseudonocardiaceae</taxon>
        <taxon>Saccharopolyspora</taxon>
    </lineage>
</organism>
<dbReference type="PANTHER" id="PTHR42770:SF7">
    <property type="entry name" value="MEMBRANE PROTEIN"/>
    <property type="match status" value="1"/>
</dbReference>
<keyword evidence="8" id="KW-1185">Reference proteome</keyword>
<feature type="transmembrane region" description="Helical" evidence="6">
    <location>
        <begin position="369"/>
        <end position="390"/>
    </location>
</feature>
<feature type="transmembrane region" description="Helical" evidence="6">
    <location>
        <begin position="24"/>
        <end position="46"/>
    </location>
</feature>
<proteinExistence type="predicted"/>
<dbReference type="EMBL" id="SMKS01000063">
    <property type="protein sequence ID" value="TDD01355.1"/>
    <property type="molecule type" value="Genomic_DNA"/>
</dbReference>
<gene>
    <name evidence="7" type="ORF">E1181_25520</name>
</gene>
<feature type="transmembrane region" description="Helical" evidence="6">
    <location>
        <begin position="204"/>
        <end position="225"/>
    </location>
</feature>
<dbReference type="GO" id="GO:0022857">
    <property type="term" value="F:transmembrane transporter activity"/>
    <property type="evidence" value="ECO:0007669"/>
    <property type="project" value="InterPro"/>
</dbReference>
<accession>A0A4R4VH36</accession>
<dbReference type="AlphaFoldDB" id="A0A4R4VH36"/>
<comment type="subcellular location">
    <subcellularLocation>
        <location evidence="1">Cell membrane</location>
        <topology evidence="1">Multi-pass membrane protein</topology>
    </subcellularLocation>
</comment>
<feature type="transmembrane region" description="Helical" evidence="6">
    <location>
        <begin position="134"/>
        <end position="153"/>
    </location>
</feature>
<feature type="transmembrane region" description="Helical" evidence="6">
    <location>
        <begin position="58"/>
        <end position="79"/>
    </location>
</feature>
<evidence type="ECO:0000313" key="7">
    <source>
        <dbReference type="EMBL" id="TDD01355.1"/>
    </source>
</evidence>
<name>A0A4R4VH36_9PSEU</name>
<evidence type="ECO:0000256" key="6">
    <source>
        <dbReference type="SAM" id="Phobius"/>
    </source>
</evidence>
<feature type="transmembrane region" description="Helical" evidence="6">
    <location>
        <begin position="288"/>
        <end position="312"/>
    </location>
</feature>
<evidence type="ECO:0000313" key="8">
    <source>
        <dbReference type="Proteomes" id="UP000295674"/>
    </source>
</evidence>
<dbReference type="PIRSF" id="PIRSF006060">
    <property type="entry name" value="AA_transporter"/>
    <property type="match status" value="1"/>
</dbReference>
<keyword evidence="4 6" id="KW-1133">Transmembrane helix</keyword>
<reference evidence="7 8" key="1">
    <citation type="submission" date="2019-03" db="EMBL/GenBank/DDBJ databases">
        <title>Draft genome sequences of novel Actinobacteria.</title>
        <authorList>
            <person name="Sahin N."/>
            <person name="Ay H."/>
            <person name="Saygin H."/>
        </authorList>
    </citation>
    <scope>NUCLEOTIDE SEQUENCE [LARGE SCALE GENOMIC DNA]</scope>
    <source>
        <strain evidence="7 8">16K309</strain>
    </source>
</reference>
<dbReference type="InterPro" id="IPR002293">
    <property type="entry name" value="AA/rel_permease1"/>
</dbReference>